<keyword evidence="3" id="KW-0804">Transcription</keyword>
<accession>A0A1T5E4M7</accession>
<dbReference type="InterPro" id="IPR018060">
    <property type="entry name" value="HTH_AraC"/>
</dbReference>
<dbReference type="RefSeq" id="WP_079666396.1">
    <property type="nucleotide sequence ID" value="NZ_FUYZ01000003.1"/>
</dbReference>
<evidence type="ECO:0000259" key="4">
    <source>
        <dbReference type="PROSITE" id="PS01124"/>
    </source>
</evidence>
<dbReference type="OrthoDB" id="799767at2"/>
<dbReference type="AlphaFoldDB" id="A0A1T5E4M7"/>
<dbReference type="GO" id="GO:0043565">
    <property type="term" value="F:sequence-specific DNA binding"/>
    <property type="evidence" value="ECO:0007669"/>
    <property type="project" value="InterPro"/>
</dbReference>
<organism evidence="5 6">
    <name type="scientific">Soonwooa buanensis</name>
    <dbReference type="NCBI Taxonomy" id="619805"/>
    <lineage>
        <taxon>Bacteria</taxon>
        <taxon>Pseudomonadati</taxon>
        <taxon>Bacteroidota</taxon>
        <taxon>Flavobacteriia</taxon>
        <taxon>Flavobacteriales</taxon>
        <taxon>Weeksellaceae</taxon>
        <taxon>Chryseobacterium group</taxon>
        <taxon>Soonwooa</taxon>
    </lineage>
</organism>
<proteinExistence type="predicted"/>
<sequence length="333" mass="38737">MELPKSIRFSSTIADPEAYIKEMFQMHPDAIHDEHSGFIEINNGILDSSFRYELLEQDLFLFTFSSYSPVDAEYEFLPNPNSEYLTMVFYFTETRTKNPLYLKLEEQFYSSDQISMFFNGKMNAEIFIKSKLKAFGLRLDIHKNWIERNINPIQIKNNTAFNEIIEGNRKTSISTKTEIYKDLVTEICTQISKESLSKSLNLKALSYNLISKFFDEEFDSNPEIKLIKISYGELKSALNWMEKHVNGEFPGSDFLADLCCISESSFSKKFKTNFRISPAHYFRNLKMKEALNLLQLGYNVKDVAYKLDYKDVSAFGRSFKQIYGKSPALYVKS</sequence>
<dbReference type="EMBL" id="FUYZ01000003">
    <property type="protein sequence ID" value="SKB79012.1"/>
    <property type="molecule type" value="Genomic_DNA"/>
</dbReference>
<dbReference type="SUPFAM" id="SSF46689">
    <property type="entry name" value="Homeodomain-like"/>
    <property type="match status" value="1"/>
</dbReference>
<dbReference type="PANTHER" id="PTHR43280:SF2">
    <property type="entry name" value="HTH-TYPE TRANSCRIPTIONAL REGULATOR EXSA"/>
    <property type="match status" value="1"/>
</dbReference>
<reference evidence="5 6" key="1">
    <citation type="submission" date="2017-02" db="EMBL/GenBank/DDBJ databases">
        <authorList>
            <person name="Peterson S.W."/>
        </authorList>
    </citation>
    <scope>NUCLEOTIDE SEQUENCE [LARGE SCALE GENOMIC DNA]</scope>
    <source>
        <strain evidence="5 6">DSM 22323</strain>
    </source>
</reference>
<feature type="domain" description="HTH araC/xylS-type" evidence="4">
    <location>
        <begin position="235"/>
        <end position="333"/>
    </location>
</feature>
<dbReference type="Proteomes" id="UP000191112">
    <property type="component" value="Unassembled WGS sequence"/>
</dbReference>
<dbReference type="STRING" id="619805.SAMN05660477_01115"/>
<evidence type="ECO:0000313" key="5">
    <source>
        <dbReference type="EMBL" id="SKB79012.1"/>
    </source>
</evidence>
<dbReference type="InterPro" id="IPR009057">
    <property type="entry name" value="Homeodomain-like_sf"/>
</dbReference>
<evidence type="ECO:0000256" key="3">
    <source>
        <dbReference type="ARBA" id="ARBA00023163"/>
    </source>
</evidence>
<keyword evidence="1" id="KW-0805">Transcription regulation</keyword>
<dbReference type="GO" id="GO:0003700">
    <property type="term" value="F:DNA-binding transcription factor activity"/>
    <property type="evidence" value="ECO:0007669"/>
    <property type="project" value="InterPro"/>
</dbReference>
<gene>
    <name evidence="5" type="ORF">SAMN05660477_01115</name>
</gene>
<keyword evidence="6" id="KW-1185">Reference proteome</keyword>
<dbReference type="Gene3D" id="1.10.10.60">
    <property type="entry name" value="Homeodomain-like"/>
    <property type="match status" value="1"/>
</dbReference>
<keyword evidence="2" id="KW-0238">DNA-binding</keyword>
<name>A0A1T5E4M7_9FLAO</name>
<evidence type="ECO:0000256" key="2">
    <source>
        <dbReference type="ARBA" id="ARBA00023125"/>
    </source>
</evidence>
<dbReference type="Pfam" id="PF12833">
    <property type="entry name" value="HTH_18"/>
    <property type="match status" value="1"/>
</dbReference>
<dbReference type="PROSITE" id="PS01124">
    <property type="entry name" value="HTH_ARAC_FAMILY_2"/>
    <property type="match status" value="1"/>
</dbReference>
<evidence type="ECO:0000256" key="1">
    <source>
        <dbReference type="ARBA" id="ARBA00023015"/>
    </source>
</evidence>
<evidence type="ECO:0000313" key="6">
    <source>
        <dbReference type="Proteomes" id="UP000191112"/>
    </source>
</evidence>
<dbReference type="SMART" id="SM00342">
    <property type="entry name" value="HTH_ARAC"/>
    <property type="match status" value="1"/>
</dbReference>
<dbReference type="PANTHER" id="PTHR43280">
    <property type="entry name" value="ARAC-FAMILY TRANSCRIPTIONAL REGULATOR"/>
    <property type="match status" value="1"/>
</dbReference>
<protein>
    <submittedName>
        <fullName evidence="5">Helix-turn-helix domain-containing protein</fullName>
    </submittedName>
</protein>